<protein>
    <submittedName>
        <fullName evidence="1">Uncharacterized protein</fullName>
    </submittedName>
</protein>
<comment type="caution">
    <text evidence="1">The sequence shown here is derived from an EMBL/GenBank/DDBJ whole genome shotgun (WGS) entry which is preliminary data.</text>
</comment>
<keyword evidence="2" id="KW-1185">Reference proteome</keyword>
<dbReference type="Proteomes" id="UP000540656">
    <property type="component" value="Unassembled WGS sequence"/>
</dbReference>
<evidence type="ECO:0000313" key="2">
    <source>
        <dbReference type="Proteomes" id="UP000540656"/>
    </source>
</evidence>
<dbReference type="AlphaFoldDB" id="A0A7Y9S2K1"/>
<gene>
    <name evidence="1" type="ORF">BJ980_003059</name>
</gene>
<sequence length="332" mass="35731">MRRRTIVIGAVVIAVLVGVALWFVTAANAARPGELFEASTPASGRNAQVLLPGGRAVDIIVGEPTRSIDGSEQSGYPVDDERAGWGNRFVPVSWVVTARNFSGSVLPRFTLVSDDHRYVLPMADADGQLLAGRRDFFVAVQGKADDLTVEVEYDGVVQVVDVEEGDVDPGVAAPLYESPGRTAQLEQRVCAFTSAKGARRPDEFSCTIESSQATPYLPELGWVEDEGDTWLELTVLDRFPTALDTQGEDGDWGHYELSAKRSITLAGEQPVAVLRPDEANFFARGTYVFVLGPDPAELVLTRTYLGTLISGEGSPAKVRVSGSLKTMTPGRS</sequence>
<proteinExistence type="predicted"/>
<reference evidence="1 2" key="1">
    <citation type="submission" date="2020-07" db="EMBL/GenBank/DDBJ databases">
        <title>Sequencing the genomes of 1000 actinobacteria strains.</title>
        <authorList>
            <person name="Klenk H.-P."/>
        </authorList>
    </citation>
    <scope>NUCLEOTIDE SEQUENCE [LARGE SCALE GENOMIC DNA]</scope>
    <source>
        <strain evidence="1 2">DSM 23819</strain>
    </source>
</reference>
<name>A0A7Y9S2K1_9ACTN</name>
<evidence type="ECO:0000313" key="1">
    <source>
        <dbReference type="EMBL" id="NYG60136.1"/>
    </source>
</evidence>
<organism evidence="1 2">
    <name type="scientific">Nocardioides daedukensis</name>
    <dbReference type="NCBI Taxonomy" id="634462"/>
    <lineage>
        <taxon>Bacteria</taxon>
        <taxon>Bacillati</taxon>
        <taxon>Actinomycetota</taxon>
        <taxon>Actinomycetes</taxon>
        <taxon>Propionibacteriales</taxon>
        <taxon>Nocardioidaceae</taxon>
        <taxon>Nocardioides</taxon>
    </lineage>
</organism>
<accession>A0A7Y9S2K1</accession>
<dbReference type="EMBL" id="JACCAA010000001">
    <property type="protein sequence ID" value="NYG60136.1"/>
    <property type="molecule type" value="Genomic_DNA"/>
</dbReference>
<dbReference type="RefSeq" id="WP_179503103.1">
    <property type="nucleotide sequence ID" value="NZ_JACCAA010000001.1"/>
</dbReference>